<evidence type="ECO:0000313" key="6">
    <source>
        <dbReference type="Proteomes" id="UP000179157"/>
    </source>
</evidence>
<dbReference type="Gene3D" id="3.90.1170.50">
    <property type="entry name" value="Aldehyde oxidase/xanthine dehydrogenase, a/b hammerhead"/>
    <property type="match status" value="1"/>
</dbReference>
<dbReference type="InterPro" id="IPR046867">
    <property type="entry name" value="AldOxase/xan_DH_MoCoBD2"/>
</dbReference>
<evidence type="ECO:0000256" key="1">
    <source>
        <dbReference type="ARBA" id="ARBA00022505"/>
    </source>
</evidence>
<dbReference type="SMART" id="SM01008">
    <property type="entry name" value="Ald_Xan_dh_C"/>
    <property type="match status" value="1"/>
</dbReference>
<organism evidence="5 6">
    <name type="scientific">Fraserbacteria sp. (strain RBG_16_55_9)</name>
    <dbReference type="NCBI Taxonomy" id="1817864"/>
    <lineage>
        <taxon>Bacteria</taxon>
        <taxon>Candidatus Fraseribacteriota</taxon>
    </lineage>
</organism>
<feature type="domain" description="Aldehyde oxidase/xanthine dehydrogenase a/b hammerhead" evidence="4">
    <location>
        <begin position="16"/>
        <end position="118"/>
    </location>
</feature>
<evidence type="ECO:0000256" key="3">
    <source>
        <dbReference type="ARBA" id="ARBA00053029"/>
    </source>
</evidence>
<dbReference type="Proteomes" id="UP000179157">
    <property type="component" value="Unassembled WGS sequence"/>
</dbReference>
<dbReference type="InterPro" id="IPR008274">
    <property type="entry name" value="AldOxase/xan_DH_MoCoBD1"/>
</dbReference>
<evidence type="ECO:0000313" key="5">
    <source>
        <dbReference type="EMBL" id="OGF52670.1"/>
    </source>
</evidence>
<gene>
    <name evidence="5" type="ORF">A2Z21_10185</name>
</gene>
<dbReference type="InterPro" id="IPR037165">
    <property type="entry name" value="AldOxase/xan_DH_Mopterin-bd_sf"/>
</dbReference>
<keyword evidence="1" id="KW-0500">Molybdenum</keyword>
<dbReference type="STRING" id="1817864.A2Z21_10185"/>
<comment type="cofactor">
    <cofactor evidence="3">
        <name>Mo-molybdopterin cytosine dinucleotide</name>
        <dbReference type="ChEBI" id="CHEBI:71308"/>
    </cofactor>
</comment>
<dbReference type="Gene3D" id="3.30.365.10">
    <property type="entry name" value="Aldehyde oxidase/xanthine dehydrogenase, molybdopterin binding domain"/>
    <property type="match status" value="4"/>
</dbReference>
<dbReference type="InterPro" id="IPR016208">
    <property type="entry name" value="Ald_Oxase/xanthine_DH-like"/>
</dbReference>
<dbReference type="InterPro" id="IPR000674">
    <property type="entry name" value="Ald_Oxase/Xan_DH_a/b"/>
</dbReference>
<name>A0A1F5UNJ2_FRAXR</name>
<dbReference type="FunFam" id="3.30.365.10:FF:000001">
    <property type="entry name" value="Xanthine dehydrogenase oxidase"/>
    <property type="match status" value="1"/>
</dbReference>
<protein>
    <recommendedName>
        <fullName evidence="4">Aldehyde oxidase/xanthine dehydrogenase a/b hammerhead domain-containing protein</fullName>
    </recommendedName>
</protein>
<dbReference type="PANTHER" id="PTHR11908">
    <property type="entry name" value="XANTHINE DEHYDROGENASE"/>
    <property type="match status" value="1"/>
</dbReference>
<dbReference type="SUPFAM" id="SSF56003">
    <property type="entry name" value="Molybdenum cofactor-binding domain"/>
    <property type="match status" value="1"/>
</dbReference>
<accession>A0A1F5UNJ2</accession>
<dbReference type="GO" id="GO:0016491">
    <property type="term" value="F:oxidoreductase activity"/>
    <property type="evidence" value="ECO:0007669"/>
    <property type="project" value="UniProtKB-KW"/>
</dbReference>
<proteinExistence type="predicted"/>
<keyword evidence="2" id="KW-0560">Oxidoreductase</keyword>
<reference evidence="5 6" key="1">
    <citation type="journal article" date="2016" name="Nat. Commun.">
        <title>Thousands of microbial genomes shed light on interconnected biogeochemical processes in an aquifer system.</title>
        <authorList>
            <person name="Anantharaman K."/>
            <person name="Brown C.T."/>
            <person name="Hug L.A."/>
            <person name="Sharon I."/>
            <person name="Castelle C.J."/>
            <person name="Probst A.J."/>
            <person name="Thomas B.C."/>
            <person name="Singh A."/>
            <person name="Wilkins M.J."/>
            <person name="Karaoz U."/>
            <person name="Brodie E.L."/>
            <person name="Williams K.H."/>
            <person name="Hubbard S.S."/>
            <person name="Banfield J.F."/>
        </authorList>
    </citation>
    <scope>NUCLEOTIDE SEQUENCE [LARGE SCALE GENOMIC DNA]</scope>
    <source>
        <strain evidence="6">RBG_16_55_9</strain>
    </source>
</reference>
<dbReference type="AlphaFoldDB" id="A0A1F5UNJ2"/>
<dbReference type="EMBL" id="MFGX01000132">
    <property type="protein sequence ID" value="OGF52670.1"/>
    <property type="molecule type" value="Genomic_DNA"/>
</dbReference>
<dbReference type="InterPro" id="IPR036856">
    <property type="entry name" value="Ald_Oxase/Xan_DH_a/b_sf"/>
</dbReference>
<dbReference type="Pfam" id="PF20256">
    <property type="entry name" value="MoCoBD_2"/>
    <property type="match status" value="1"/>
</dbReference>
<sequence>MVGQSQTRIDGVERVTGAAKFTHDIQLPGMLYGKILRSPHPHARIKSIDTKRAERLPGVRAVLHYQNAPKIPWRMGLTLLFDQTLRYAGDEVACVIADDEEICEDALDLIEVNYEVLPFVLDPVKALEPGAPKVHDSGNLFQGAPEIYERGEIEKGFAEADVIVEGTFRTQVALHNCMETHGSVATWEGESLTIWDSTQHIFGVRDTVAQALKLPKHKVRVRKQYMGGGFGSKNSAGKYAVMAALAAKMTGRPVRVVLDRHEENLAAGNRPSSIQTLKVGAKRDGALTAIYHKSIVNLGAYTAWGGGTTGPTRRLYVCPHIKTEDVCVFTNLGPFSAFRAPGYVEGTFALESMIDELAQKLNLDSLELRLRNYAEIDPATGWPYTTKGLRQAYHRGATLIDWQKRTALKEKDSTDTKKIGFGMASQIWGGSGGPPAYALVKINPDGTAVVITGTQDIGTGTKTALAQVAAETLHFPISLVKVELGDTQLGVYSPLSAGSMTLASVGPAVRVAAEDARKQLMDVASQTLEMPLDELEIDRGEFLNTRTRERIAIKTIFEKLQNFMIIGRGARGPNPEKKSVNTFGAQFAQVEVDTETGRVSVQKIVAVHESGRVINPLAISSQLEGGIIQGLGFALTEQRIVDERFGLVLNGNLEMYKVPTAQDVPEIITEMIDMPDPEVNNLGVKGVGEPPIIPTAGAIANAVADALGRRICELPLTPDRILKALESQ</sequence>
<dbReference type="Pfam" id="PF01315">
    <property type="entry name" value="Ald_Xan_dh_C"/>
    <property type="match status" value="1"/>
</dbReference>
<evidence type="ECO:0000256" key="2">
    <source>
        <dbReference type="ARBA" id="ARBA00023002"/>
    </source>
</evidence>
<dbReference type="GO" id="GO:0005506">
    <property type="term" value="F:iron ion binding"/>
    <property type="evidence" value="ECO:0007669"/>
    <property type="project" value="InterPro"/>
</dbReference>
<dbReference type="Pfam" id="PF02738">
    <property type="entry name" value="MoCoBD_1"/>
    <property type="match status" value="1"/>
</dbReference>
<dbReference type="SUPFAM" id="SSF54665">
    <property type="entry name" value="CO dehydrogenase molybdoprotein N-domain-like"/>
    <property type="match status" value="1"/>
</dbReference>
<dbReference type="PANTHER" id="PTHR11908:SF132">
    <property type="entry name" value="ALDEHYDE OXIDASE 1-RELATED"/>
    <property type="match status" value="1"/>
</dbReference>
<evidence type="ECO:0000259" key="4">
    <source>
        <dbReference type="SMART" id="SM01008"/>
    </source>
</evidence>
<comment type="caution">
    <text evidence="5">The sequence shown here is derived from an EMBL/GenBank/DDBJ whole genome shotgun (WGS) entry which is preliminary data.</text>
</comment>